<dbReference type="STRING" id="1630135.DAD186_02350"/>
<organism evidence="1 2">
    <name type="scientific">Dermabacter vaginalis</name>
    <dbReference type="NCBI Taxonomy" id="1630135"/>
    <lineage>
        <taxon>Bacteria</taxon>
        <taxon>Bacillati</taxon>
        <taxon>Actinomycetota</taxon>
        <taxon>Actinomycetes</taxon>
        <taxon>Micrococcales</taxon>
        <taxon>Dermabacteraceae</taxon>
        <taxon>Dermabacter</taxon>
    </lineage>
</organism>
<dbReference type="KEGG" id="dva:DAD186_02350"/>
<reference evidence="1 2" key="1">
    <citation type="submission" date="2015-06" db="EMBL/GenBank/DDBJ databases">
        <title>Investigation of pathophysiology for high-risk pregnancy and development of treatment modality based on it.</title>
        <authorList>
            <person name="Kim B.-C."/>
            <person name="Lim S."/>
        </authorList>
    </citation>
    <scope>NUCLEOTIDE SEQUENCE [LARGE SCALE GENOMIC DNA]</scope>
    <source>
        <strain evidence="1 2">AD1-86</strain>
    </source>
</reference>
<accession>A0A1B0ZFS3</accession>
<evidence type="ECO:0000313" key="2">
    <source>
        <dbReference type="Proteomes" id="UP000092596"/>
    </source>
</evidence>
<evidence type="ECO:0008006" key="3">
    <source>
        <dbReference type="Google" id="ProtNLM"/>
    </source>
</evidence>
<dbReference type="RefSeq" id="WP_065247155.1">
    <property type="nucleotide sequence ID" value="NZ_CP012117.1"/>
</dbReference>
<evidence type="ECO:0000313" key="1">
    <source>
        <dbReference type="EMBL" id="ANP26794.1"/>
    </source>
</evidence>
<dbReference type="Gene3D" id="3.20.80.10">
    <property type="entry name" value="Regulatory factor, effector binding domain"/>
    <property type="match status" value="1"/>
</dbReference>
<dbReference type="SUPFAM" id="SSF55136">
    <property type="entry name" value="Probable bacterial effector-binding domain"/>
    <property type="match status" value="1"/>
</dbReference>
<proteinExistence type="predicted"/>
<gene>
    <name evidence="1" type="ORF">DAD186_02350</name>
</gene>
<dbReference type="AlphaFoldDB" id="A0A1B0ZFS3"/>
<protein>
    <recommendedName>
        <fullName evidence="3">Bacterial transcription activator effector binding domain-containing protein</fullName>
    </recommendedName>
</protein>
<sequence length="191" mass="19993">MTIHTTPGGSDVENGRGYSTLTVLDQPSVPLAAVRVNDLAMDALGECARVVAEALPPALEREGAAITGHLVVVFYRVGGIDSAHAKSDVAIGFPIETPLEEEIAVVSDATSAFTDLAASTVTLPEGRIAALSHNGPYSTRDDSWSALLTTLTDRGLEPTPPFWEVSVPVGENDTVVTTSRTDLFAPLAPLN</sequence>
<dbReference type="Proteomes" id="UP000092596">
    <property type="component" value="Chromosome"/>
</dbReference>
<dbReference type="InterPro" id="IPR011256">
    <property type="entry name" value="Reg_factor_effector_dom_sf"/>
</dbReference>
<dbReference type="EMBL" id="CP012117">
    <property type="protein sequence ID" value="ANP26794.1"/>
    <property type="molecule type" value="Genomic_DNA"/>
</dbReference>
<name>A0A1B0ZFS3_9MICO</name>